<evidence type="ECO:0000259" key="1">
    <source>
        <dbReference type="PROSITE" id="PS51819"/>
    </source>
</evidence>
<dbReference type="EMBL" id="FNAB01000015">
    <property type="protein sequence ID" value="SDE34998.1"/>
    <property type="molecule type" value="Genomic_DNA"/>
</dbReference>
<dbReference type="AlphaFoldDB" id="A0A1G7C6Q9"/>
<dbReference type="CDD" id="cd07246">
    <property type="entry name" value="VOC_like"/>
    <property type="match status" value="1"/>
</dbReference>
<dbReference type="STRING" id="168276.SAMN05444580_11539"/>
<dbReference type="PANTHER" id="PTHR34109:SF1">
    <property type="entry name" value="VOC DOMAIN-CONTAINING PROTEIN"/>
    <property type="match status" value="1"/>
</dbReference>
<dbReference type="Gene3D" id="3.30.720.110">
    <property type="match status" value="1"/>
</dbReference>
<dbReference type="PROSITE" id="PS51819">
    <property type="entry name" value="VOC"/>
    <property type="match status" value="1"/>
</dbReference>
<name>A0A1G7C6Q9_9NOCA</name>
<dbReference type="Pfam" id="PF00903">
    <property type="entry name" value="Glyoxalase"/>
    <property type="match status" value="1"/>
</dbReference>
<evidence type="ECO:0000313" key="2">
    <source>
        <dbReference type="EMBL" id="SDE34998.1"/>
    </source>
</evidence>
<reference evidence="2 3" key="1">
    <citation type="submission" date="2016-10" db="EMBL/GenBank/DDBJ databases">
        <authorList>
            <person name="de Groot N.N."/>
        </authorList>
    </citation>
    <scope>NUCLEOTIDE SEQUENCE [LARGE SCALE GENOMIC DNA]</scope>
    <source>
        <strain evidence="2 3">JCM 11308</strain>
    </source>
</reference>
<dbReference type="Gene3D" id="3.30.720.120">
    <property type="match status" value="1"/>
</dbReference>
<feature type="domain" description="VOC" evidence="1">
    <location>
        <begin position="14"/>
        <end position="137"/>
    </location>
</feature>
<dbReference type="PANTHER" id="PTHR34109">
    <property type="entry name" value="BNAUNNG04460D PROTEIN-RELATED"/>
    <property type="match status" value="1"/>
</dbReference>
<dbReference type="InterPro" id="IPR004360">
    <property type="entry name" value="Glyas_Fos-R_dOase_dom"/>
</dbReference>
<sequence>MSDPDDRAASVVPRPAALPYLCAHDARRAAEWYAQVFDARMDGEPVEMPDGRIGHCELRIGDGTLYLADEFPEIGVVAPTTGAAAVSLMLPVADTDVTLERARSAGARVEQEPADAHGHRGATLVDPFGHRWMLAGPLR</sequence>
<organism evidence="2 3">
    <name type="scientific">Rhodococcus tukisamuensis</name>
    <dbReference type="NCBI Taxonomy" id="168276"/>
    <lineage>
        <taxon>Bacteria</taxon>
        <taxon>Bacillati</taxon>
        <taxon>Actinomycetota</taxon>
        <taxon>Actinomycetes</taxon>
        <taxon>Mycobacteriales</taxon>
        <taxon>Nocardiaceae</taxon>
        <taxon>Rhodococcus</taxon>
    </lineage>
</organism>
<dbReference type="InterPro" id="IPR029068">
    <property type="entry name" value="Glyas_Bleomycin-R_OHBP_Dase"/>
</dbReference>
<dbReference type="SUPFAM" id="SSF54593">
    <property type="entry name" value="Glyoxalase/Bleomycin resistance protein/Dihydroxybiphenyl dioxygenase"/>
    <property type="match status" value="1"/>
</dbReference>
<protein>
    <submittedName>
        <fullName evidence="2">Uncharacterized conserved protein PhnB, glyoxalase superfamily</fullName>
    </submittedName>
</protein>
<dbReference type="RefSeq" id="WP_072845410.1">
    <property type="nucleotide sequence ID" value="NZ_FNAB01000015.1"/>
</dbReference>
<dbReference type="Proteomes" id="UP000199417">
    <property type="component" value="Unassembled WGS sequence"/>
</dbReference>
<accession>A0A1G7C6Q9</accession>
<evidence type="ECO:0000313" key="3">
    <source>
        <dbReference type="Proteomes" id="UP000199417"/>
    </source>
</evidence>
<keyword evidence="3" id="KW-1185">Reference proteome</keyword>
<proteinExistence type="predicted"/>
<gene>
    <name evidence="2" type="ORF">SAMN05444580_11539</name>
</gene>
<dbReference type="InterPro" id="IPR037523">
    <property type="entry name" value="VOC_core"/>
</dbReference>